<organism evidence="2 3">
    <name type="scientific">Dictyobacter kobayashii</name>
    <dbReference type="NCBI Taxonomy" id="2014872"/>
    <lineage>
        <taxon>Bacteria</taxon>
        <taxon>Bacillati</taxon>
        <taxon>Chloroflexota</taxon>
        <taxon>Ktedonobacteria</taxon>
        <taxon>Ktedonobacterales</taxon>
        <taxon>Dictyobacteraceae</taxon>
        <taxon>Dictyobacter</taxon>
    </lineage>
</organism>
<evidence type="ECO:0000313" key="3">
    <source>
        <dbReference type="Proteomes" id="UP000287188"/>
    </source>
</evidence>
<dbReference type="OrthoDB" id="190276at2"/>
<keyword evidence="2" id="KW-0808">Transferase</keyword>
<dbReference type="GO" id="GO:0032259">
    <property type="term" value="P:methylation"/>
    <property type="evidence" value="ECO:0007669"/>
    <property type="project" value="UniProtKB-KW"/>
</dbReference>
<dbReference type="AlphaFoldDB" id="A0A402ASR1"/>
<dbReference type="SUPFAM" id="SSF51197">
    <property type="entry name" value="Clavaminate synthase-like"/>
    <property type="match status" value="1"/>
</dbReference>
<dbReference type="InterPro" id="IPR027450">
    <property type="entry name" value="AlkB-like"/>
</dbReference>
<dbReference type="InterPro" id="IPR037151">
    <property type="entry name" value="AlkB-like_sf"/>
</dbReference>
<feature type="domain" description="Fe2OG dioxygenase" evidence="1">
    <location>
        <begin position="93"/>
        <end position="189"/>
    </location>
</feature>
<accession>A0A402ASR1</accession>
<dbReference type="InterPro" id="IPR005123">
    <property type="entry name" value="Oxoglu/Fe-dep_dioxygenase_dom"/>
</dbReference>
<dbReference type="GO" id="GO:0051213">
    <property type="term" value="F:dioxygenase activity"/>
    <property type="evidence" value="ECO:0007669"/>
    <property type="project" value="InterPro"/>
</dbReference>
<evidence type="ECO:0000259" key="1">
    <source>
        <dbReference type="PROSITE" id="PS51471"/>
    </source>
</evidence>
<sequence>MIITLDQNARMDYRRNWLSGEKIEALLAEIEQLPRQQERIQLYGKWYEQPRLTAWEGMSWTAESGYREQVPAPDWTPMFVALRDQLGTEFEIPFNAVLINEYRGGADSIGWHADNDPLIDQRVIASLSIGGERVFKIRSKRDHSKIYQVPLGNGDLLIMHNAQTHWEHSIAKTKKNVATRFNLTFRHYPGK</sequence>
<keyword evidence="3" id="KW-1185">Reference proteome</keyword>
<name>A0A402ASR1_9CHLR</name>
<reference evidence="3" key="1">
    <citation type="submission" date="2018-12" db="EMBL/GenBank/DDBJ databases">
        <title>Tengunoibacter tsumagoiensis gen. nov., sp. nov., Dictyobacter kobayashii sp. nov., D. alpinus sp. nov., and D. joshuensis sp. nov. and description of Dictyobacteraceae fam. nov. within the order Ktedonobacterales isolated from Tengu-no-mugimeshi.</title>
        <authorList>
            <person name="Wang C.M."/>
            <person name="Zheng Y."/>
            <person name="Sakai Y."/>
            <person name="Toyoda A."/>
            <person name="Minakuchi Y."/>
            <person name="Abe K."/>
            <person name="Yokota A."/>
            <person name="Yabe S."/>
        </authorList>
    </citation>
    <scope>NUCLEOTIDE SEQUENCE [LARGE SCALE GENOMIC DNA]</scope>
    <source>
        <strain evidence="3">Uno11</strain>
    </source>
</reference>
<dbReference type="Pfam" id="PF13532">
    <property type="entry name" value="2OG-FeII_Oxy_2"/>
    <property type="match status" value="1"/>
</dbReference>
<keyword evidence="2" id="KW-0489">Methyltransferase</keyword>
<dbReference type="PANTHER" id="PTHR31212">
    <property type="entry name" value="ALPHA-KETOGLUTARATE-DEPENDENT DIOXYGENASE ALKB HOMOLOG 3"/>
    <property type="match status" value="1"/>
</dbReference>
<dbReference type="Gene3D" id="2.60.120.590">
    <property type="entry name" value="Alpha-ketoglutarate-dependent dioxygenase AlkB-like"/>
    <property type="match status" value="1"/>
</dbReference>
<comment type="caution">
    <text evidence="2">The sequence shown here is derived from an EMBL/GenBank/DDBJ whole genome shotgun (WGS) entry which is preliminary data.</text>
</comment>
<proteinExistence type="predicted"/>
<dbReference type="GO" id="GO:0006307">
    <property type="term" value="P:DNA alkylation repair"/>
    <property type="evidence" value="ECO:0007669"/>
    <property type="project" value="InterPro"/>
</dbReference>
<protein>
    <submittedName>
        <fullName evidence="2">DNA methylase</fullName>
    </submittedName>
</protein>
<gene>
    <name evidence="2" type="primary">alkB</name>
    <name evidence="2" type="ORF">KDK_59290</name>
</gene>
<evidence type="ECO:0000313" key="2">
    <source>
        <dbReference type="EMBL" id="GCE22129.1"/>
    </source>
</evidence>
<dbReference type="PANTHER" id="PTHR31212:SF4">
    <property type="entry name" value="ALPHA-KETOGLUTARATE-DEPENDENT DIOXYGENASE ALKB HOMOLOG 3"/>
    <property type="match status" value="1"/>
</dbReference>
<dbReference type="RefSeq" id="WP_126554685.1">
    <property type="nucleotide sequence ID" value="NZ_BIFS01000002.1"/>
</dbReference>
<dbReference type="Proteomes" id="UP000287188">
    <property type="component" value="Unassembled WGS sequence"/>
</dbReference>
<dbReference type="InterPro" id="IPR032854">
    <property type="entry name" value="ALKBH3"/>
</dbReference>
<dbReference type="PROSITE" id="PS51471">
    <property type="entry name" value="FE2OG_OXY"/>
    <property type="match status" value="1"/>
</dbReference>
<dbReference type="GO" id="GO:0008168">
    <property type="term" value="F:methyltransferase activity"/>
    <property type="evidence" value="ECO:0007669"/>
    <property type="project" value="UniProtKB-KW"/>
</dbReference>
<dbReference type="EMBL" id="BIFS01000002">
    <property type="protein sequence ID" value="GCE22129.1"/>
    <property type="molecule type" value="Genomic_DNA"/>
</dbReference>